<keyword evidence="3" id="KW-0964">Secreted</keyword>
<comment type="similarity">
    <text evidence="8">Belongs to the plant egg cell-secreted peptide family.</text>
</comment>
<evidence type="ECO:0000256" key="4">
    <source>
        <dbReference type="ARBA" id="ARBA00022729"/>
    </source>
</evidence>
<evidence type="ECO:0000256" key="9">
    <source>
        <dbReference type="SAM" id="MobiDB-lite"/>
    </source>
</evidence>
<evidence type="ECO:0000256" key="2">
    <source>
        <dbReference type="ARBA" id="ARBA00004613"/>
    </source>
</evidence>
<dbReference type="Proteomes" id="UP001454036">
    <property type="component" value="Unassembled WGS sequence"/>
</dbReference>
<evidence type="ECO:0000256" key="6">
    <source>
        <dbReference type="ARBA" id="ARBA00023329"/>
    </source>
</evidence>
<dbReference type="InterPro" id="IPR008502">
    <property type="entry name" value="Prolamin-like"/>
</dbReference>
<dbReference type="InterPro" id="IPR044711">
    <property type="entry name" value="EC11-15"/>
</dbReference>
<evidence type="ECO:0000259" key="11">
    <source>
        <dbReference type="Pfam" id="PF05617"/>
    </source>
</evidence>
<evidence type="ECO:0000256" key="7">
    <source>
        <dbReference type="ARBA" id="ARBA00034457"/>
    </source>
</evidence>
<evidence type="ECO:0000256" key="3">
    <source>
        <dbReference type="ARBA" id="ARBA00022525"/>
    </source>
</evidence>
<comment type="caution">
    <text evidence="12">The sequence shown here is derived from an EMBL/GenBank/DDBJ whole genome shotgun (WGS) entry which is preliminary data.</text>
</comment>
<dbReference type="EMBL" id="BAABME010017834">
    <property type="protein sequence ID" value="GAA0151534.1"/>
    <property type="molecule type" value="Genomic_DNA"/>
</dbReference>
<evidence type="ECO:0000256" key="8">
    <source>
        <dbReference type="ARBA" id="ARBA00034484"/>
    </source>
</evidence>
<dbReference type="GO" id="GO:0005576">
    <property type="term" value="C:extracellular region"/>
    <property type="evidence" value="ECO:0007669"/>
    <property type="project" value="UniProtKB-SubCell"/>
</dbReference>
<dbReference type="GO" id="GO:2000008">
    <property type="term" value="P:regulation of protein localization to cell surface"/>
    <property type="evidence" value="ECO:0007669"/>
    <property type="project" value="UniProtKB-ARBA"/>
</dbReference>
<keyword evidence="6" id="KW-0968">Cytoplasmic vesicle</keyword>
<feature type="chain" id="PRO_5043450086" description="Prolamin-like domain-containing protein" evidence="10">
    <location>
        <begin position="22"/>
        <end position="149"/>
    </location>
</feature>
<reference evidence="12 13" key="1">
    <citation type="submission" date="2024-01" db="EMBL/GenBank/DDBJ databases">
        <title>The complete chloroplast genome sequence of Lithospermum erythrorhizon: insights into the phylogenetic relationship among Boraginaceae species and the maternal lineages of purple gromwells.</title>
        <authorList>
            <person name="Okada T."/>
            <person name="Watanabe K."/>
        </authorList>
    </citation>
    <scope>NUCLEOTIDE SEQUENCE [LARGE SCALE GENOMIC DNA]</scope>
</reference>
<feature type="signal peptide" evidence="10">
    <location>
        <begin position="1"/>
        <end position="21"/>
    </location>
</feature>
<dbReference type="PANTHER" id="PTHR35293">
    <property type="entry name" value="EGG CELL-SECRETED PROTEIN 1.5"/>
    <property type="match status" value="1"/>
</dbReference>
<evidence type="ECO:0000256" key="1">
    <source>
        <dbReference type="ARBA" id="ARBA00004541"/>
    </source>
</evidence>
<feature type="domain" description="Prolamin-like" evidence="11">
    <location>
        <begin position="51"/>
        <end position="114"/>
    </location>
</feature>
<feature type="region of interest" description="Disordered" evidence="9">
    <location>
        <begin position="113"/>
        <end position="149"/>
    </location>
</feature>
<gene>
    <name evidence="12" type="ORF">LIER_37306</name>
</gene>
<dbReference type="PANTHER" id="PTHR35293:SF9">
    <property type="entry name" value="EGG CELL-SECRETED PROTEIN 1.4-LIKE"/>
    <property type="match status" value="1"/>
</dbReference>
<dbReference type="Pfam" id="PF05617">
    <property type="entry name" value="Prolamin_like"/>
    <property type="match status" value="1"/>
</dbReference>
<evidence type="ECO:0000313" key="13">
    <source>
        <dbReference type="Proteomes" id="UP001454036"/>
    </source>
</evidence>
<comment type="subcellular location">
    <subcellularLocation>
        <location evidence="1">Cytoplasmic vesicle</location>
    </subcellularLocation>
    <subcellularLocation>
        <location evidence="2">Secreted</location>
    </subcellularLocation>
</comment>
<accession>A0AAV3PIG9</accession>
<dbReference type="GO" id="GO:0009567">
    <property type="term" value="P:double fertilization forming a zygote and endosperm"/>
    <property type="evidence" value="ECO:0007669"/>
    <property type="project" value="InterPro"/>
</dbReference>
<name>A0AAV3PIG9_LITER</name>
<protein>
    <recommendedName>
        <fullName evidence="11">Prolamin-like domain-containing protein</fullName>
    </recommendedName>
</protein>
<sequence length="149" mass="15898">MAFSLKLVILIQLLVAIFASGRPTPLSTKTSILERLKLDVKDEGEGGSSACWDSLFELQSCSGEVVLFFLNGETYLGPSCCSAIRTIEHHCWPAMLGTLGYTSEEGDILRGYCDESEPGNGDGGATNIPHQPTTPPPPPGNPTATPFKN</sequence>
<keyword evidence="4 10" id="KW-0732">Signal</keyword>
<organism evidence="12 13">
    <name type="scientific">Lithospermum erythrorhizon</name>
    <name type="common">Purple gromwell</name>
    <name type="synonym">Lithospermum officinale var. erythrorhizon</name>
    <dbReference type="NCBI Taxonomy" id="34254"/>
    <lineage>
        <taxon>Eukaryota</taxon>
        <taxon>Viridiplantae</taxon>
        <taxon>Streptophyta</taxon>
        <taxon>Embryophyta</taxon>
        <taxon>Tracheophyta</taxon>
        <taxon>Spermatophyta</taxon>
        <taxon>Magnoliopsida</taxon>
        <taxon>eudicotyledons</taxon>
        <taxon>Gunneridae</taxon>
        <taxon>Pentapetalae</taxon>
        <taxon>asterids</taxon>
        <taxon>lamiids</taxon>
        <taxon>Boraginales</taxon>
        <taxon>Boraginaceae</taxon>
        <taxon>Boraginoideae</taxon>
        <taxon>Lithospermeae</taxon>
        <taxon>Lithospermum</taxon>
    </lineage>
</organism>
<keyword evidence="13" id="KW-1185">Reference proteome</keyword>
<dbReference type="GO" id="GO:0031410">
    <property type="term" value="C:cytoplasmic vesicle"/>
    <property type="evidence" value="ECO:0007669"/>
    <property type="project" value="UniProtKB-SubCell"/>
</dbReference>
<dbReference type="AlphaFoldDB" id="A0AAV3PIG9"/>
<evidence type="ECO:0000256" key="5">
    <source>
        <dbReference type="ARBA" id="ARBA00023279"/>
    </source>
</evidence>
<proteinExistence type="inferred from homology"/>
<comment type="function">
    <text evidence="7">Involved in the regulation of gamete interactions during the double fertilization and to prevent multiple-pollen tube attraction; mediates the redistribution of the gamete fusogen HAP2/GCS1 to the cell surface after secretion upon sperm arrival.</text>
</comment>
<dbReference type="GO" id="GO:0080155">
    <property type="term" value="P:regulation of double fertilization forming a zygote and endosperm"/>
    <property type="evidence" value="ECO:0007669"/>
    <property type="project" value="UniProtKB-ARBA"/>
</dbReference>
<keyword evidence="5" id="KW-0278">Fertilization</keyword>
<feature type="compositionally biased region" description="Pro residues" evidence="9">
    <location>
        <begin position="132"/>
        <end position="141"/>
    </location>
</feature>
<evidence type="ECO:0000256" key="10">
    <source>
        <dbReference type="SAM" id="SignalP"/>
    </source>
</evidence>
<evidence type="ECO:0000313" key="12">
    <source>
        <dbReference type="EMBL" id="GAA0151534.1"/>
    </source>
</evidence>